<sequence>MTVGEWRFTCLLRDYLDDDYLVWYNVGTNGNARRYPDFLIFNPAYGLWCLEIKDWYLGNVTGMNPKKVVLKADGQEKSLTNPIEQARDCCLPVINHMQKDQRLCHSNGKYQGKLLFPWGFGAVMCNWQRSSRLSAKAGELLQACFPPHLTWYKEDILEGGLDRDGFLAKWHAMLPYRFPVRLNDEQSKRVRAHIYPEFIVGAQGEIFIEEPDHTEIVKIMDNAQEKEARSLGSGHRVIHGVAGSGKTIILQHRVRQLAEAHPQKPILVVCYNILLASLLKARLDDVANIEVCHFHDWCGQMKTQYDIKIPRSENYADKLAETICAAVIDGRIPGGQYHAVLIDEGHDFAEDWLRALVKMPEGANSKEQQLLLLYDDVQTLYPGRHGINFSLSSVGIQAQGRTRILHTNYRNSEEIYRYADNFIHHFISNTALSAATENALAHDDIDDEESTTMNSEQHIPIVAGTSGGGRSGHEPEYLSFASRNEEAQAIIAKIRTWHDEGTPYGDIAVLCHAKWQGEILAKKLYAAGLPLQNATDGNVRKNYRPDPQRLLVCTIHSSKGGEFPRVIVAGVDTLPDGTANLEQSARILYVGMTRAQERLCLTAAGDNAFTRVLPQTVVDAPRHITGTHALLDCYGCDAALLGDAKRLEHILREAAQAAGANILAAHFHHFGAGAGVTGVLLLAESHLSIHTWPEHHFAALDIYLCSGDIARARRMIEAALRPAHSDWRAFPRGYGDKEPS</sequence>
<dbReference type="Gene3D" id="3.40.50.300">
    <property type="entry name" value="P-loop containing nucleotide triphosphate hydrolases"/>
    <property type="match status" value="2"/>
</dbReference>
<feature type="domain" description="UvrD-like helicase C-terminal" evidence="16">
    <location>
        <begin position="548"/>
        <end position="603"/>
    </location>
</feature>
<keyword evidence="11 14" id="KW-0456">Lyase</keyword>
<dbReference type="Gene3D" id="3.30.360.110">
    <property type="entry name" value="S-adenosylmethionine decarboxylase domain"/>
    <property type="match status" value="1"/>
</dbReference>
<dbReference type="Pfam" id="PF02675">
    <property type="entry name" value="AdoMet_dc"/>
    <property type="match status" value="1"/>
</dbReference>
<dbReference type="InterPro" id="IPR014017">
    <property type="entry name" value="DNA_helicase_UvrD-like_C"/>
</dbReference>
<protein>
    <recommendedName>
        <fullName evidence="14">S-adenosylmethionine decarboxylase proenzyme</fullName>
        <shortName evidence="14">AdoMetDC</shortName>
        <shortName evidence="14">SAMDC</shortName>
        <ecNumber evidence="14">4.1.1.50</ecNumber>
    </recommendedName>
    <component>
        <recommendedName>
            <fullName evidence="14">S-adenosylmethionine decarboxylase beta chain</fullName>
        </recommendedName>
    </component>
    <component>
        <recommendedName>
            <fullName evidence="14">S-adenosylmethionine decarboxylase alpha chain</fullName>
        </recommendedName>
    </component>
</protein>
<keyword evidence="3 14" id="KW-0210">Decarboxylase</keyword>
<keyword evidence="9 14" id="KW-0620">Polyamine biosynthesis</keyword>
<evidence type="ECO:0000256" key="2">
    <source>
        <dbReference type="ARBA" id="ARBA00022741"/>
    </source>
</evidence>
<dbReference type="HAMAP" id="MF_00464">
    <property type="entry name" value="AdoMetDC_1"/>
    <property type="match status" value="1"/>
</dbReference>
<dbReference type="Pfam" id="PF13245">
    <property type="entry name" value="AAA_19"/>
    <property type="match status" value="1"/>
</dbReference>
<comment type="cofactor">
    <cofactor evidence="14">
        <name>pyruvate</name>
        <dbReference type="ChEBI" id="CHEBI:15361"/>
    </cofactor>
    <text evidence="14">Binds 1 pyruvoyl group covalently per subunit.</text>
</comment>
<dbReference type="GO" id="GO:0016787">
    <property type="term" value="F:hydrolase activity"/>
    <property type="evidence" value="ECO:0007669"/>
    <property type="project" value="UniProtKB-KW"/>
</dbReference>
<dbReference type="SUPFAM" id="SSF52540">
    <property type="entry name" value="P-loop containing nucleoside triphosphate hydrolases"/>
    <property type="match status" value="1"/>
</dbReference>
<evidence type="ECO:0000259" key="15">
    <source>
        <dbReference type="Pfam" id="PF08378"/>
    </source>
</evidence>
<dbReference type="PATRIC" id="fig|797473.3.peg.2293"/>
<comment type="catalytic activity">
    <reaction evidence="14">
        <text>S-adenosyl-L-methionine + H(+) = S-adenosyl 3-(methylsulfanyl)propylamine + CO2</text>
        <dbReference type="Rhea" id="RHEA:15981"/>
        <dbReference type="ChEBI" id="CHEBI:15378"/>
        <dbReference type="ChEBI" id="CHEBI:16526"/>
        <dbReference type="ChEBI" id="CHEBI:57443"/>
        <dbReference type="ChEBI" id="CHEBI:59789"/>
        <dbReference type="EC" id="4.1.1.50"/>
    </reaction>
</comment>
<dbReference type="InterPro" id="IPR003826">
    <property type="entry name" value="AdoMetDC_fam_prok"/>
</dbReference>
<dbReference type="InterPro" id="IPR000212">
    <property type="entry name" value="DNA_helicase_UvrD/REP"/>
</dbReference>
<evidence type="ECO:0000256" key="5">
    <source>
        <dbReference type="ARBA" id="ARBA00022806"/>
    </source>
</evidence>
<dbReference type="GO" id="GO:0004014">
    <property type="term" value="F:adenosylmethionine decarboxylase activity"/>
    <property type="evidence" value="ECO:0007669"/>
    <property type="project" value="UniProtKB-UniRule"/>
</dbReference>
<evidence type="ECO:0000256" key="7">
    <source>
        <dbReference type="ARBA" id="ARBA00022840"/>
    </source>
</evidence>
<keyword evidence="1 14" id="KW-0949">S-adenosyl-L-methionine</keyword>
<keyword evidence="13 14" id="KW-0670">Pyruvate</keyword>
<dbReference type="GO" id="GO:0043138">
    <property type="term" value="F:3'-5' DNA helicase activity"/>
    <property type="evidence" value="ECO:0007669"/>
    <property type="project" value="TreeGrafter"/>
</dbReference>
<dbReference type="Pfam" id="PF08378">
    <property type="entry name" value="NERD"/>
    <property type="match status" value="1"/>
</dbReference>
<dbReference type="STRING" id="797473.HMPREF9080_02815"/>
<name>G9ZJ46_9GAMM</name>
<dbReference type="PANTHER" id="PTHR11070:SF2">
    <property type="entry name" value="ATP-DEPENDENT DNA HELICASE SRS2"/>
    <property type="match status" value="1"/>
</dbReference>
<evidence type="ECO:0000256" key="6">
    <source>
        <dbReference type="ARBA" id="ARBA00022813"/>
    </source>
</evidence>
<evidence type="ECO:0000256" key="11">
    <source>
        <dbReference type="ARBA" id="ARBA00023239"/>
    </source>
</evidence>
<keyword evidence="12 14" id="KW-0704">Schiff base</keyword>
<dbReference type="NCBIfam" id="TIGR03330">
    <property type="entry name" value="SAM_DCase_Bsu"/>
    <property type="match status" value="1"/>
</dbReference>
<evidence type="ECO:0000313" key="17">
    <source>
        <dbReference type="EMBL" id="EHM50490.1"/>
    </source>
</evidence>
<dbReference type="Pfam" id="PF13361">
    <property type="entry name" value="UvrD_C"/>
    <property type="match status" value="2"/>
</dbReference>
<feature type="active site" description="Proton donor; for catalytic activity" evidence="14">
    <location>
        <position position="705"/>
    </location>
</feature>
<comment type="subunit">
    <text evidence="14">Heterotetramer of two alpha and two beta chains arranged as a dimer of alpha/beta heterodimers.</text>
</comment>
<feature type="domain" description="UvrD-like helicase C-terminal" evidence="16">
    <location>
        <begin position="405"/>
        <end position="532"/>
    </location>
</feature>
<comment type="function">
    <text evidence="14">Catalyzes the decarboxylation of S-adenosylmethionine to S-adenosylmethioninamine (dcAdoMet), the propylamine donor required for the synthesis of the polyamines spermine and spermidine from the diamine putrescine.</text>
</comment>
<evidence type="ECO:0000256" key="14">
    <source>
        <dbReference type="HAMAP-Rule" id="MF_00464"/>
    </source>
</evidence>
<evidence type="ECO:0000259" key="16">
    <source>
        <dbReference type="Pfam" id="PF13361"/>
    </source>
</evidence>
<dbReference type="EMBL" id="AGCM01000180">
    <property type="protein sequence ID" value="EHM50490.1"/>
    <property type="molecule type" value="Genomic_DNA"/>
</dbReference>
<feature type="chain" id="PRO_5023494456" description="S-adenosylmethionine decarboxylase beta chain" evidence="14">
    <location>
        <begin position="1"/>
        <end position="684"/>
    </location>
</feature>
<evidence type="ECO:0000256" key="1">
    <source>
        <dbReference type="ARBA" id="ARBA00022691"/>
    </source>
</evidence>
<comment type="PTM">
    <text evidence="14">Is synthesized initially as an inactive proenzyme. Formation of the active enzyme involves a self-maturation process in which the active site pyruvoyl group is generated from an internal serine residue via an autocatalytic post-translational modification. Two non-identical subunits are generated from the proenzyme in this reaction, and the pyruvate is formed at the N-terminus of the alpha chain, which is derived from the carboxyl end of the proenzyme. The post-translation cleavage follows an unusual pathway, termed non-hydrolytic serinolysis, in which the side chain hydroxyl group of the serine supplies its oxygen atom to form the C-terminus of the beta chain, while the remainder of the serine residue undergoes an oxidative deamination to produce ammonia and the pyruvoyl group blocking the N-terminus of the alpha chain.</text>
</comment>
<feature type="site" description="Cleavage (non-hydrolytic); by autolysis" evidence="14">
    <location>
        <begin position="684"/>
        <end position="685"/>
    </location>
</feature>
<evidence type="ECO:0000256" key="10">
    <source>
        <dbReference type="ARBA" id="ARBA00023145"/>
    </source>
</evidence>
<keyword evidence="2" id="KW-0547">Nucleotide-binding</keyword>
<dbReference type="InterPro" id="IPR027417">
    <property type="entry name" value="P-loop_NTPase"/>
</dbReference>
<feature type="modified residue" description="Pyruvic acid (Ser); by autocatalysis" evidence="14">
    <location>
        <position position="685"/>
    </location>
</feature>
<keyword evidence="8 14" id="KW-0745">Spermidine biosynthesis</keyword>
<dbReference type="InterPro" id="IPR011528">
    <property type="entry name" value="NERD"/>
</dbReference>
<dbReference type="PANTHER" id="PTHR11070">
    <property type="entry name" value="UVRD / RECB / PCRA DNA HELICASE FAMILY MEMBER"/>
    <property type="match status" value="1"/>
</dbReference>
<dbReference type="InterPro" id="IPR017716">
    <property type="entry name" value="S-AdoMet_deCOase_pro-enz"/>
</dbReference>
<dbReference type="GO" id="GO:0008295">
    <property type="term" value="P:spermidine biosynthetic process"/>
    <property type="evidence" value="ECO:0007669"/>
    <property type="project" value="UniProtKB-UniRule"/>
</dbReference>
<keyword evidence="7" id="KW-0067">ATP-binding</keyword>
<evidence type="ECO:0000256" key="13">
    <source>
        <dbReference type="ARBA" id="ARBA00023317"/>
    </source>
</evidence>
<gene>
    <name evidence="14" type="primary">speH</name>
    <name evidence="17" type="ORF">HMPREF9080_02815</name>
</gene>
<dbReference type="EC" id="4.1.1.50" evidence="14"/>
<dbReference type="GO" id="GO:0005524">
    <property type="term" value="F:ATP binding"/>
    <property type="evidence" value="ECO:0007669"/>
    <property type="project" value="UniProtKB-KW"/>
</dbReference>
<keyword evidence="6 14" id="KW-0068">Autocatalytic cleavage</keyword>
<keyword evidence="5" id="KW-0347">Helicase</keyword>
<evidence type="ECO:0000256" key="8">
    <source>
        <dbReference type="ARBA" id="ARBA00023066"/>
    </source>
</evidence>
<dbReference type="SUPFAM" id="SSF56276">
    <property type="entry name" value="S-adenosylmethionine decarboxylase"/>
    <property type="match status" value="1"/>
</dbReference>
<evidence type="ECO:0000313" key="18">
    <source>
        <dbReference type="Proteomes" id="UP000004750"/>
    </source>
</evidence>
<feature type="chain" id="PRO_5023494457" description="S-adenosylmethionine decarboxylase alpha chain" evidence="14">
    <location>
        <begin position="685"/>
        <end position="740"/>
    </location>
</feature>
<dbReference type="GO" id="GO:0033202">
    <property type="term" value="C:DNA helicase complex"/>
    <property type="evidence" value="ECO:0007669"/>
    <property type="project" value="TreeGrafter"/>
</dbReference>
<comment type="pathway">
    <text evidence="14">Amine and polyamine biosynthesis; S-adenosylmethioninamine biosynthesis; S-adenosylmethioninamine from S-adenosyl-L-methionine: step 1/1.</text>
</comment>
<accession>G9ZJ46</accession>
<dbReference type="HOGENOM" id="CLU_028798_0_0_6"/>
<evidence type="ECO:0000256" key="9">
    <source>
        <dbReference type="ARBA" id="ARBA00023115"/>
    </source>
</evidence>
<feature type="domain" description="NERD" evidence="15">
    <location>
        <begin position="4"/>
        <end position="96"/>
    </location>
</feature>
<keyword evidence="4" id="KW-0378">Hydrolase</keyword>
<dbReference type="AlphaFoldDB" id="G9ZJ46"/>
<dbReference type="Proteomes" id="UP000004750">
    <property type="component" value="Unassembled WGS sequence"/>
</dbReference>
<feature type="active site" description="Proton acceptor; for processing activity" evidence="14">
    <location>
        <position position="690"/>
    </location>
</feature>
<evidence type="ECO:0000256" key="4">
    <source>
        <dbReference type="ARBA" id="ARBA00022801"/>
    </source>
</evidence>
<dbReference type="Gene3D" id="3.30.160.750">
    <property type="match status" value="1"/>
</dbReference>
<dbReference type="InterPro" id="IPR042286">
    <property type="entry name" value="AdoMetDC_C"/>
</dbReference>
<dbReference type="GO" id="GO:0003677">
    <property type="term" value="F:DNA binding"/>
    <property type="evidence" value="ECO:0007669"/>
    <property type="project" value="InterPro"/>
</dbReference>
<evidence type="ECO:0000256" key="3">
    <source>
        <dbReference type="ARBA" id="ARBA00022793"/>
    </source>
</evidence>
<comment type="caution">
    <text evidence="17">The sequence shown here is derived from an EMBL/GenBank/DDBJ whole genome shotgun (WGS) entry which is preliminary data.</text>
</comment>
<dbReference type="GO" id="GO:0000725">
    <property type="term" value="P:recombinational repair"/>
    <property type="evidence" value="ECO:0007669"/>
    <property type="project" value="TreeGrafter"/>
</dbReference>
<keyword evidence="10 14" id="KW-0865">Zymogen</keyword>
<dbReference type="UniPathway" id="UPA00331">
    <property type="reaction ID" value="UER00451"/>
</dbReference>
<proteinExistence type="inferred from homology"/>
<dbReference type="InterPro" id="IPR016067">
    <property type="entry name" value="S-AdoMet_deCO2ase_core"/>
</dbReference>
<evidence type="ECO:0000256" key="12">
    <source>
        <dbReference type="ARBA" id="ARBA00023270"/>
    </source>
</evidence>
<dbReference type="GO" id="GO:0005829">
    <property type="term" value="C:cytosol"/>
    <property type="evidence" value="ECO:0007669"/>
    <property type="project" value="TreeGrafter"/>
</dbReference>
<reference evidence="17 18" key="1">
    <citation type="submission" date="2011-08" db="EMBL/GenBank/DDBJ databases">
        <authorList>
            <person name="Weinstock G."/>
            <person name="Sodergren E."/>
            <person name="Clifton S."/>
            <person name="Fulton L."/>
            <person name="Fulton B."/>
            <person name="Courtney L."/>
            <person name="Fronick C."/>
            <person name="Harrison M."/>
            <person name="Strong C."/>
            <person name="Farmer C."/>
            <person name="Delahaunty K."/>
            <person name="Markovic C."/>
            <person name="Hall O."/>
            <person name="Minx P."/>
            <person name="Tomlinson C."/>
            <person name="Mitreva M."/>
            <person name="Hou S."/>
            <person name="Chen J."/>
            <person name="Wollam A."/>
            <person name="Pepin K.H."/>
            <person name="Johnson M."/>
            <person name="Bhonagiri V."/>
            <person name="Zhang X."/>
            <person name="Suruliraj S."/>
            <person name="Warren W."/>
            <person name="Chinwalla A."/>
            <person name="Mardis E.R."/>
            <person name="Wilson R.K."/>
        </authorList>
    </citation>
    <scope>NUCLEOTIDE SEQUENCE [LARGE SCALE GENOMIC DNA]</scope>
    <source>
        <strain evidence="17 18">F0432</strain>
    </source>
</reference>
<comment type="similarity">
    <text evidence="14">Belongs to the prokaryotic AdoMetDC family. Type 1 subfamily.</text>
</comment>
<dbReference type="InterPro" id="IPR042284">
    <property type="entry name" value="AdoMetDC_N"/>
</dbReference>
<feature type="active site" description="Schiff-base intermediate with substrate; via pyruvic acid" evidence="14">
    <location>
        <position position="685"/>
    </location>
</feature>
<organism evidence="17 18">
    <name type="scientific">Cardiobacterium valvarum F0432</name>
    <dbReference type="NCBI Taxonomy" id="797473"/>
    <lineage>
        <taxon>Bacteria</taxon>
        <taxon>Pseudomonadati</taxon>
        <taxon>Pseudomonadota</taxon>
        <taxon>Gammaproteobacteria</taxon>
        <taxon>Cardiobacteriales</taxon>
        <taxon>Cardiobacteriaceae</taxon>
        <taxon>Cardiobacterium</taxon>
    </lineage>
</organism>